<proteinExistence type="predicted"/>
<dbReference type="InterPro" id="IPR036383">
    <property type="entry name" value="TSP1_rpt_sf"/>
</dbReference>
<evidence type="ECO:0000313" key="4">
    <source>
        <dbReference type="Proteomes" id="UP000261620"/>
    </source>
</evidence>
<dbReference type="Ensembl" id="ENSMMOT00000007427.1">
    <property type="protein sequence ID" value="ENSMMOP00000007291.1"/>
    <property type="gene ID" value="ENSMMOG00000005664.1"/>
</dbReference>
<reference evidence="3" key="1">
    <citation type="submission" date="2025-08" db="UniProtKB">
        <authorList>
            <consortium name="Ensembl"/>
        </authorList>
    </citation>
    <scope>IDENTIFICATION</scope>
</reference>
<keyword evidence="1" id="KW-0677">Repeat</keyword>
<name>A0A3Q3VWB7_MOLML</name>
<dbReference type="SUPFAM" id="SSF82895">
    <property type="entry name" value="TSP-1 type 1 repeat"/>
    <property type="match status" value="5"/>
</dbReference>
<accession>A0A3Q3VWB7</accession>
<keyword evidence="2" id="KW-1015">Disulfide bond</keyword>
<dbReference type="Proteomes" id="UP000261620">
    <property type="component" value="Unplaced"/>
</dbReference>
<dbReference type="STRING" id="94237.ENSMMOP00000007291"/>
<evidence type="ECO:0000256" key="1">
    <source>
        <dbReference type="ARBA" id="ARBA00022737"/>
    </source>
</evidence>
<dbReference type="PRINTS" id="PR01705">
    <property type="entry name" value="TSP1REPEAT"/>
</dbReference>
<dbReference type="OMA" id="GHACICH"/>
<evidence type="ECO:0000313" key="3">
    <source>
        <dbReference type="Ensembl" id="ENSMMOP00000007291.1"/>
    </source>
</evidence>
<dbReference type="Pfam" id="PF00090">
    <property type="entry name" value="TSP_1"/>
    <property type="match status" value="5"/>
</dbReference>
<evidence type="ECO:0000256" key="2">
    <source>
        <dbReference type="ARBA" id="ARBA00023157"/>
    </source>
</evidence>
<organism evidence="3 4">
    <name type="scientific">Mola mola</name>
    <name type="common">Ocean sunfish</name>
    <name type="synonym">Tetraodon mola</name>
    <dbReference type="NCBI Taxonomy" id="94237"/>
    <lineage>
        <taxon>Eukaryota</taxon>
        <taxon>Metazoa</taxon>
        <taxon>Chordata</taxon>
        <taxon>Craniata</taxon>
        <taxon>Vertebrata</taxon>
        <taxon>Euteleostomi</taxon>
        <taxon>Actinopterygii</taxon>
        <taxon>Neopterygii</taxon>
        <taxon>Teleostei</taxon>
        <taxon>Neoteleostei</taxon>
        <taxon>Acanthomorphata</taxon>
        <taxon>Eupercaria</taxon>
        <taxon>Tetraodontiformes</taxon>
        <taxon>Molidae</taxon>
        <taxon>Mola</taxon>
    </lineage>
</organism>
<dbReference type="Gene3D" id="2.20.100.10">
    <property type="entry name" value="Thrombospondin type-1 (TSP1) repeat"/>
    <property type="match status" value="5"/>
</dbReference>
<dbReference type="SMART" id="SM00209">
    <property type="entry name" value="TSP1"/>
    <property type="match status" value="5"/>
</dbReference>
<reference evidence="3" key="2">
    <citation type="submission" date="2025-09" db="UniProtKB">
        <authorList>
            <consortium name="Ensembl"/>
        </authorList>
    </citation>
    <scope>IDENTIFICATION</scope>
</reference>
<dbReference type="PROSITE" id="PS50092">
    <property type="entry name" value="TSP1"/>
    <property type="match status" value="5"/>
</dbReference>
<dbReference type="FunFam" id="2.20.100.10:FF:000001">
    <property type="entry name" value="semaphorin-5A isoform X1"/>
    <property type="match status" value="2"/>
</dbReference>
<protein>
    <submittedName>
        <fullName evidence="3">Uncharacterized protein</fullName>
    </submittedName>
</protein>
<sequence length="417" mass="45296">MCPPPHCFVLIHRPHTPTPAPLRTPSMTAVTHPATTPTLNKANGIISLDISVCQDGQVTCDSSRCAPACHWSAWSSWSPCDVTCGLGLQQLRIQPCPGDSSEAPDFYTFSNIALCSSCTGLPDGVWSKWTRWSECSKTCFNHENDVGFRRRFRSCNHTLTAFDYRNSPCNGDSEEQEPCNTVHCPVNGGWSAWSQWSQCSSKCDSGVQVRERLCSSPSPQHAGSSCPGPHIQTRDCNSHPCSGDGGWGQWSNWTACTKSCSGGVQTRRRECDSPSPEGSGNYCEGLGTEAVRCNTDHCPVSGGWCEWSEWTPCSRTCGAESVSRYRSCSCPEPKARGAACSGEHEIHNGIGVQIQRQPCPVITYCPGKVPDCSFVLVVPPGFGHPSDESSATQLFLKIVLEARGLILVPQKSLKLQF</sequence>
<dbReference type="PANTHER" id="PTHR22906:SF21">
    <property type="entry name" value="SEMA DOMAIN-CONTAINING PROTEIN"/>
    <property type="match status" value="1"/>
</dbReference>
<keyword evidence="4" id="KW-1185">Reference proteome</keyword>
<dbReference type="InterPro" id="IPR000884">
    <property type="entry name" value="TSP1_rpt"/>
</dbReference>
<dbReference type="PANTHER" id="PTHR22906">
    <property type="entry name" value="PROPERDIN"/>
    <property type="match status" value="1"/>
</dbReference>
<dbReference type="AlphaFoldDB" id="A0A3Q3VWB7"/>
<dbReference type="InterPro" id="IPR052065">
    <property type="entry name" value="Compl_asym_regulator"/>
</dbReference>